<evidence type="ECO:0000313" key="1">
    <source>
        <dbReference type="EMBL" id="MDH6284635.1"/>
    </source>
</evidence>
<reference evidence="1 2" key="1">
    <citation type="submission" date="2023-04" db="EMBL/GenBank/DDBJ databases">
        <title>Forest soil microbial communities from Buena Vista Peninsula, Colon Province, Panama.</title>
        <authorList>
            <person name="Bouskill N."/>
        </authorList>
    </citation>
    <scope>NUCLEOTIDE SEQUENCE [LARGE SCALE GENOMIC DNA]</scope>
    <source>
        <strain evidence="1 2">CFH S0262</strain>
    </source>
</reference>
<organism evidence="1 2">
    <name type="scientific">Prescottella agglutinans</name>
    <dbReference type="NCBI Taxonomy" id="1644129"/>
    <lineage>
        <taxon>Bacteria</taxon>
        <taxon>Bacillati</taxon>
        <taxon>Actinomycetota</taxon>
        <taxon>Actinomycetes</taxon>
        <taxon>Mycobacteriales</taxon>
        <taxon>Nocardiaceae</taxon>
        <taxon>Prescottella</taxon>
    </lineage>
</organism>
<protein>
    <submittedName>
        <fullName evidence="1">Uncharacterized protein</fullName>
    </submittedName>
</protein>
<keyword evidence="2" id="KW-1185">Reference proteome</keyword>
<accession>A0ABT6MK89</accession>
<proteinExistence type="predicted"/>
<dbReference type="EMBL" id="JARXVC010000025">
    <property type="protein sequence ID" value="MDH6284635.1"/>
    <property type="molecule type" value="Genomic_DNA"/>
</dbReference>
<dbReference type="Proteomes" id="UP001160334">
    <property type="component" value="Unassembled WGS sequence"/>
</dbReference>
<gene>
    <name evidence="1" type="ORF">M2280_005896</name>
</gene>
<comment type="caution">
    <text evidence="1">The sequence shown here is derived from an EMBL/GenBank/DDBJ whole genome shotgun (WGS) entry which is preliminary data.</text>
</comment>
<sequence length="212" mass="22346">MLDDPDGEPAAHNALHRNTVEAMRGGNKIGAASATIAAAAVMIAGCGATAPPQTPDSSATVGAGPESGTWLRLEGAWPEPVDLPDTHKADCWRLPHTGDTRDYTAKTSGFADYDSGGESPGRDFDIDLTVFDRDTYPDGTPSPHFVTIRFSDPDGRHYLLSGVDGKDGTITASNTDPTARFEVTGNATSIDGKPILVRASGQIQCEAFIETW</sequence>
<evidence type="ECO:0000313" key="2">
    <source>
        <dbReference type="Proteomes" id="UP001160334"/>
    </source>
</evidence>
<name>A0ABT6MK89_9NOCA</name>